<dbReference type="Gene3D" id="3.90.550.10">
    <property type="entry name" value="Spore Coat Polysaccharide Biosynthesis Protein SpsA, Chain A"/>
    <property type="match status" value="1"/>
</dbReference>
<dbReference type="InterPro" id="IPR029044">
    <property type="entry name" value="Nucleotide-diphossugar_trans"/>
</dbReference>
<dbReference type="InterPro" id="IPR001173">
    <property type="entry name" value="Glyco_trans_2-like"/>
</dbReference>
<evidence type="ECO:0000259" key="1">
    <source>
        <dbReference type="Pfam" id="PF00535"/>
    </source>
</evidence>
<organism evidence="2">
    <name type="scientific">viral metagenome</name>
    <dbReference type="NCBI Taxonomy" id="1070528"/>
    <lineage>
        <taxon>unclassified sequences</taxon>
        <taxon>metagenomes</taxon>
        <taxon>organismal metagenomes</taxon>
    </lineage>
</organism>
<accession>A0A6C0LQ98</accession>
<proteinExistence type="predicted"/>
<dbReference type="AlphaFoldDB" id="A0A6C0LQ98"/>
<dbReference type="Pfam" id="PF00535">
    <property type="entry name" value="Glycos_transf_2"/>
    <property type="match status" value="1"/>
</dbReference>
<feature type="domain" description="Glycosyltransferase 2-like" evidence="1">
    <location>
        <begin position="7"/>
        <end position="108"/>
    </location>
</feature>
<dbReference type="EMBL" id="MN740532">
    <property type="protein sequence ID" value="QHU31754.1"/>
    <property type="molecule type" value="Genomic_DNA"/>
</dbReference>
<reference evidence="2" key="1">
    <citation type="journal article" date="2020" name="Nature">
        <title>Giant virus diversity and host interactions through global metagenomics.</title>
        <authorList>
            <person name="Schulz F."/>
            <person name="Roux S."/>
            <person name="Paez-Espino D."/>
            <person name="Jungbluth S."/>
            <person name="Walsh D.A."/>
            <person name="Denef V.J."/>
            <person name="McMahon K.D."/>
            <person name="Konstantinidis K.T."/>
            <person name="Eloe-Fadrosh E.A."/>
            <person name="Kyrpides N.C."/>
            <person name="Woyke T."/>
        </authorList>
    </citation>
    <scope>NUCLEOTIDE SEQUENCE</scope>
    <source>
        <strain evidence="2">GVMAG-M-3300027963-41</strain>
    </source>
</reference>
<protein>
    <recommendedName>
        <fullName evidence="1">Glycosyltransferase 2-like domain-containing protein</fullName>
    </recommendedName>
</protein>
<name>A0A6C0LQ98_9ZZZZ</name>
<dbReference type="SUPFAM" id="SSF53448">
    <property type="entry name" value="Nucleotide-diphospho-sugar transferases"/>
    <property type="match status" value="1"/>
</dbReference>
<evidence type="ECO:0000313" key="2">
    <source>
        <dbReference type="EMBL" id="QHU31754.1"/>
    </source>
</evidence>
<sequence length="240" mass="27835">MVPPLTLCIPTMNRWEFLKVSLPKYLANPYIAEIVISDENGADAAQIRATFTDPKIRVSVNTNRLGPFLNKRKVIEMASNAFICLMDSDNFAPVSYFDAWATWLKGGDPNVDTIYSPCRTIPQANHEGFDYRHFGGVYITKENYKYYWKNIPMATCLYNTGNYIVSKKMYMTTKTDEHLKHLETARSPDVMFQNYFMWKNNNMKMVVVPGMMYDHIVHDGSYYIQELSMLNVDNFNALYD</sequence>